<comment type="caution">
    <text evidence="1">The sequence shown here is derived from an EMBL/GenBank/DDBJ whole genome shotgun (WGS) entry which is preliminary data.</text>
</comment>
<accession>A0AAW8EIV6</accession>
<gene>
    <name evidence="1" type="ORF">J2W39_003426</name>
</gene>
<proteinExistence type="predicted"/>
<protein>
    <submittedName>
        <fullName evidence="1">PhzF family phenazine biosynthesis protein</fullName>
    </submittedName>
</protein>
<dbReference type="Pfam" id="PF02567">
    <property type="entry name" value="PhzC-PhzF"/>
    <property type="match status" value="1"/>
</dbReference>
<evidence type="ECO:0000313" key="2">
    <source>
        <dbReference type="Proteomes" id="UP001224845"/>
    </source>
</evidence>
<dbReference type="Proteomes" id="UP001224845">
    <property type="component" value="Unassembled WGS sequence"/>
</dbReference>
<sequence>MPFIPFKQVDVFTSTPYFENPVAVVLDAQALDTEAMQRIANWANLSETTFVLAPT</sequence>
<name>A0AAW8EIV6_VARPD</name>
<organism evidence="1 2">
    <name type="scientific">Variovorax paradoxus</name>
    <dbReference type="NCBI Taxonomy" id="34073"/>
    <lineage>
        <taxon>Bacteria</taxon>
        <taxon>Pseudomonadati</taxon>
        <taxon>Pseudomonadota</taxon>
        <taxon>Betaproteobacteria</taxon>
        <taxon>Burkholderiales</taxon>
        <taxon>Comamonadaceae</taxon>
        <taxon>Variovorax</taxon>
    </lineage>
</organism>
<dbReference type="Gene3D" id="3.10.310.10">
    <property type="entry name" value="Diaminopimelate Epimerase, Chain A, domain 1"/>
    <property type="match status" value="1"/>
</dbReference>
<evidence type="ECO:0000313" key="1">
    <source>
        <dbReference type="EMBL" id="MDP9972184.1"/>
    </source>
</evidence>
<dbReference type="GO" id="GO:0003824">
    <property type="term" value="F:catalytic activity"/>
    <property type="evidence" value="ECO:0007669"/>
    <property type="project" value="InterPro"/>
</dbReference>
<reference evidence="1" key="1">
    <citation type="submission" date="2023-07" db="EMBL/GenBank/DDBJ databases">
        <title>Sorghum-associated microbial communities from plants grown in Nebraska, USA.</title>
        <authorList>
            <person name="Schachtman D."/>
        </authorList>
    </citation>
    <scope>NUCLEOTIDE SEQUENCE</scope>
    <source>
        <strain evidence="1">DS3315</strain>
    </source>
</reference>
<dbReference type="AlphaFoldDB" id="A0AAW8EIV6"/>
<dbReference type="InterPro" id="IPR003719">
    <property type="entry name" value="Phenazine_PhzF-like"/>
</dbReference>
<dbReference type="EMBL" id="JAUSRV010000008">
    <property type="protein sequence ID" value="MDP9972184.1"/>
    <property type="molecule type" value="Genomic_DNA"/>
</dbReference>
<dbReference type="SUPFAM" id="SSF54506">
    <property type="entry name" value="Diaminopimelate epimerase-like"/>
    <property type="match status" value="1"/>
</dbReference>